<dbReference type="SUPFAM" id="SSF52540">
    <property type="entry name" value="P-loop containing nucleoside triphosphate hydrolases"/>
    <property type="match status" value="1"/>
</dbReference>
<accession>A0A7S1SV75</accession>
<dbReference type="InterPro" id="IPR047038">
    <property type="entry name" value="eEF3_chromodomain-like_sf"/>
</dbReference>
<dbReference type="InterPro" id="IPR027417">
    <property type="entry name" value="P-loop_NTPase"/>
</dbReference>
<dbReference type="AlphaFoldDB" id="A0A7S1SV75"/>
<feature type="domain" description="ABC transporter" evidence="3">
    <location>
        <begin position="16"/>
        <end position="67"/>
    </location>
</feature>
<dbReference type="GO" id="GO:0016887">
    <property type="term" value="F:ATP hydrolysis activity"/>
    <property type="evidence" value="ECO:0007669"/>
    <property type="project" value="InterPro"/>
</dbReference>
<dbReference type="InterPro" id="IPR050611">
    <property type="entry name" value="ABCF"/>
</dbReference>
<protein>
    <recommendedName>
        <fullName evidence="3">ABC transporter domain-containing protein</fullName>
    </recommendedName>
</protein>
<evidence type="ECO:0000313" key="4">
    <source>
        <dbReference type="EMBL" id="CAD9209219.1"/>
    </source>
</evidence>
<gene>
    <name evidence="4" type="ORF">TCHU04912_LOCUS11458</name>
</gene>
<dbReference type="EMBL" id="HBGG01022061">
    <property type="protein sequence ID" value="CAD9209219.1"/>
    <property type="molecule type" value="Transcribed_RNA"/>
</dbReference>
<dbReference type="Gene3D" id="3.40.50.300">
    <property type="entry name" value="P-loop containing nucleotide triphosphate hydrolases"/>
    <property type="match status" value="1"/>
</dbReference>
<evidence type="ECO:0000256" key="2">
    <source>
        <dbReference type="ARBA" id="ARBA00022737"/>
    </source>
</evidence>
<dbReference type="InterPro" id="IPR003439">
    <property type="entry name" value="ABC_transporter-like_ATP-bd"/>
</dbReference>
<name>A0A7S1SV75_9CHLO</name>
<evidence type="ECO:0000256" key="1">
    <source>
        <dbReference type="ARBA" id="ARBA00022490"/>
    </source>
</evidence>
<dbReference type="PANTHER" id="PTHR19211:SF5">
    <property type="entry name" value="ELONGATION FACTOR 3A-RELATED"/>
    <property type="match status" value="1"/>
</dbReference>
<reference evidence="4" key="1">
    <citation type="submission" date="2021-01" db="EMBL/GenBank/DDBJ databases">
        <authorList>
            <person name="Corre E."/>
            <person name="Pelletier E."/>
            <person name="Niang G."/>
            <person name="Scheremetjew M."/>
            <person name="Finn R."/>
            <person name="Kale V."/>
            <person name="Holt S."/>
            <person name="Cochrane G."/>
            <person name="Meng A."/>
            <person name="Brown T."/>
            <person name="Cohen L."/>
        </authorList>
    </citation>
    <scope>NUCLEOTIDE SEQUENCE</scope>
    <source>
        <strain evidence="4">PLY429</strain>
    </source>
</reference>
<keyword evidence="1" id="KW-0963">Cytoplasm</keyword>
<organism evidence="4">
    <name type="scientific">Tetraselmis chuii</name>
    <dbReference type="NCBI Taxonomy" id="63592"/>
    <lineage>
        <taxon>Eukaryota</taxon>
        <taxon>Viridiplantae</taxon>
        <taxon>Chlorophyta</taxon>
        <taxon>core chlorophytes</taxon>
        <taxon>Chlorodendrophyceae</taxon>
        <taxon>Chlorodendrales</taxon>
        <taxon>Chlorodendraceae</taxon>
        <taxon>Tetraselmis</taxon>
    </lineage>
</organism>
<dbReference type="Pfam" id="PF00005">
    <property type="entry name" value="ABC_tran"/>
    <property type="match status" value="1"/>
</dbReference>
<evidence type="ECO:0000259" key="3">
    <source>
        <dbReference type="Pfam" id="PF00005"/>
    </source>
</evidence>
<dbReference type="Gene3D" id="2.40.50.990">
    <property type="match status" value="1"/>
</dbReference>
<dbReference type="GO" id="GO:0005524">
    <property type="term" value="F:ATP binding"/>
    <property type="evidence" value="ECO:0007669"/>
    <property type="project" value="InterPro"/>
</dbReference>
<sequence length="126" mass="13590">MKAMQSGLEVRPVTTAEVLKHLAEFGITEELGRSSVRGMSAGQKSRLVLAAAMWTKPHLVALDEPTNYIDNETLNVLVHALKGFKGGVVCITHNEAFVSQVCNETWTVAGKPGTVTCPEVKRRGGD</sequence>
<proteinExistence type="predicted"/>
<dbReference type="PANTHER" id="PTHR19211">
    <property type="entry name" value="ATP-BINDING TRANSPORT PROTEIN-RELATED"/>
    <property type="match status" value="1"/>
</dbReference>
<keyword evidence="2" id="KW-0677">Repeat</keyword>